<evidence type="ECO:0000313" key="2">
    <source>
        <dbReference type="Proteomes" id="UP000294829"/>
    </source>
</evidence>
<evidence type="ECO:0000313" key="1">
    <source>
        <dbReference type="EMBL" id="TDK63583.1"/>
    </source>
</evidence>
<evidence type="ECO:0008006" key="3">
    <source>
        <dbReference type="Google" id="ProtNLM"/>
    </source>
</evidence>
<accession>A0A4V3AU92</accession>
<organism evidence="1 2">
    <name type="scientific">Sapientia aquatica</name>
    <dbReference type="NCBI Taxonomy" id="1549640"/>
    <lineage>
        <taxon>Bacteria</taxon>
        <taxon>Pseudomonadati</taxon>
        <taxon>Pseudomonadota</taxon>
        <taxon>Betaproteobacteria</taxon>
        <taxon>Burkholderiales</taxon>
        <taxon>Oxalobacteraceae</taxon>
        <taxon>Sapientia</taxon>
    </lineage>
</organism>
<sequence>MMAKAKNIVETNTEDLDMKPPVHKEQTHEENMAMIERLKKFESLSLDDLYKKSLEAQALTTAIEEAIKAKRVKEVKKLAANIAEQVSAADFTMKEIIDELLVYVPPELKIRLVRKVKSETKSDSKARPERKAILDNADVKPVSGSTYKLPSGEVWKYLGKGGAPKVFLAAIRDGVLWNDLLIATE</sequence>
<gene>
    <name evidence="1" type="ORF">E2I14_15390</name>
</gene>
<keyword evidence="2" id="KW-1185">Reference proteome</keyword>
<protein>
    <recommendedName>
        <fullName evidence="3">H-NS histone family protein</fullName>
    </recommendedName>
</protein>
<comment type="caution">
    <text evidence="1">The sequence shown here is derived from an EMBL/GenBank/DDBJ whole genome shotgun (WGS) entry which is preliminary data.</text>
</comment>
<dbReference type="AlphaFoldDB" id="A0A4V3AU92"/>
<name>A0A4V3AU92_9BURK</name>
<proteinExistence type="predicted"/>
<reference evidence="1 2" key="1">
    <citation type="submission" date="2019-03" db="EMBL/GenBank/DDBJ databases">
        <title>Sapientia aquatica gen. nov., sp. nov., isolated from a crater lake.</title>
        <authorList>
            <person name="Felfoldi T."/>
            <person name="Szabo A."/>
            <person name="Toth E."/>
            <person name="Schumann P."/>
            <person name="Keki Z."/>
            <person name="Marialigeti K."/>
            <person name="Mathe I."/>
        </authorList>
    </citation>
    <scope>NUCLEOTIDE SEQUENCE [LARGE SCALE GENOMIC DNA]</scope>
    <source>
        <strain evidence="1 2">SA-152</strain>
    </source>
</reference>
<dbReference type="EMBL" id="SMYL01000009">
    <property type="protein sequence ID" value="TDK63583.1"/>
    <property type="molecule type" value="Genomic_DNA"/>
</dbReference>
<dbReference type="RefSeq" id="WP_133330121.1">
    <property type="nucleotide sequence ID" value="NZ_SMYL01000009.1"/>
</dbReference>
<dbReference type="Proteomes" id="UP000294829">
    <property type="component" value="Unassembled WGS sequence"/>
</dbReference>